<reference evidence="2" key="2">
    <citation type="submission" date="2023-01" db="EMBL/GenBank/DDBJ databases">
        <authorList>
            <person name="Petersen C."/>
        </authorList>
    </citation>
    <scope>NUCLEOTIDE SEQUENCE</scope>
    <source>
        <strain evidence="2">IBT 15450</strain>
    </source>
</reference>
<feature type="region of interest" description="Disordered" evidence="1">
    <location>
        <begin position="65"/>
        <end position="94"/>
    </location>
</feature>
<gene>
    <name evidence="2" type="ORF">N7460_009243</name>
</gene>
<dbReference type="EMBL" id="JAQJZL010000010">
    <property type="protein sequence ID" value="KAJ6035068.1"/>
    <property type="molecule type" value="Genomic_DNA"/>
</dbReference>
<feature type="compositionally biased region" description="Basic and acidic residues" evidence="1">
    <location>
        <begin position="66"/>
        <end position="79"/>
    </location>
</feature>
<sequence>MNPFYTKMANTQTTSTDPPTPQNATNAFLSFVLESFSPRPWTLFAIWTLCRAVLLVECKWPNQEKPACKEEDTKQKSQEETTANKPQGRQGRRR</sequence>
<comment type="caution">
    <text evidence="2">The sequence shown here is derived from an EMBL/GenBank/DDBJ whole genome shotgun (WGS) entry which is preliminary data.</text>
</comment>
<proteinExistence type="predicted"/>
<evidence type="ECO:0000256" key="1">
    <source>
        <dbReference type="SAM" id="MobiDB-lite"/>
    </source>
</evidence>
<organism evidence="2 3">
    <name type="scientific">Penicillium canescens</name>
    <dbReference type="NCBI Taxonomy" id="5083"/>
    <lineage>
        <taxon>Eukaryota</taxon>
        <taxon>Fungi</taxon>
        <taxon>Dikarya</taxon>
        <taxon>Ascomycota</taxon>
        <taxon>Pezizomycotina</taxon>
        <taxon>Eurotiomycetes</taxon>
        <taxon>Eurotiomycetidae</taxon>
        <taxon>Eurotiales</taxon>
        <taxon>Aspergillaceae</taxon>
        <taxon>Penicillium</taxon>
    </lineage>
</organism>
<accession>A0AAD6I7C6</accession>
<dbReference type="AlphaFoldDB" id="A0AAD6I7C6"/>
<evidence type="ECO:0000313" key="2">
    <source>
        <dbReference type="EMBL" id="KAJ6035068.1"/>
    </source>
</evidence>
<feature type="region of interest" description="Disordered" evidence="1">
    <location>
        <begin position="1"/>
        <end position="22"/>
    </location>
</feature>
<evidence type="ECO:0000313" key="3">
    <source>
        <dbReference type="Proteomes" id="UP001219568"/>
    </source>
</evidence>
<name>A0AAD6I7C6_PENCN</name>
<keyword evidence="3" id="KW-1185">Reference proteome</keyword>
<protein>
    <submittedName>
        <fullName evidence="2">Uncharacterized protein</fullName>
    </submittedName>
</protein>
<dbReference type="Proteomes" id="UP001219568">
    <property type="component" value="Unassembled WGS sequence"/>
</dbReference>
<reference evidence="2" key="1">
    <citation type="journal article" date="2023" name="IMA Fungus">
        <title>Comparative genomic study of the Penicillium genus elucidates a diverse pangenome and 15 lateral gene transfer events.</title>
        <authorList>
            <person name="Petersen C."/>
            <person name="Sorensen T."/>
            <person name="Nielsen M.R."/>
            <person name="Sondergaard T.E."/>
            <person name="Sorensen J.L."/>
            <person name="Fitzpatrick D.A."/>
            <person name="Frisvad J.C."/>
            <person name="Nielsen K.L."/>
        </authorList>
    </citation>
    <scope>NUCLEOTIDE SEQUENCE</scope>
    <source>
        <strain evidence="2">IBT 15450</strain>
    </source>
</reference>